<proteinExistence type="predicted"/>
<gene>
    <name evidence="2" type="ORF">Tco_0937672</name>
</gene>
<name>A0ABQ5DFZ7_9ASTR</name>
<organism evidence="2 3">
    <name type="scientific">Tanacetum coccineum</name>
    <dbReference type="NCBI Taxonomy" id="301880"/>
    <lineage>
        <taxon>Eukaryota</taxon>
        <taxon>Viridiplantae</taxon>
        <taxon>Streptophyta</taxon>
        <taxon>Embryophyta</taxon>
        <taxon>Tracheophyta</taxon>
        <taxon>Spermatophyta</taxon>
        <taxon>Magnoliopsida</taxon>
        <taxon>eudicotyledons</taxon>
        <taxon>Gunneridae</taxon>
        <taxon>Pentapetalae</taxon>
        <taxon>asterids</taxon>
        <taxon>campanulids</taxon>
        <taxon>Asterales</taxon>
        <taxon>Asteraceae</taxon>
        <taxon>Asteroideae</taxon>
        <taxon>Anthemideae</taxon>
        <taxon>Anthemidinae</taxon>
        <taxon>Tanacetum</taxon>
    </lineage>
</organism>
<reference evidence="2" key="1">
    <citation type="journal article" date="2022" name="Int. J. Mol. Sci.">
        <title>Draft Genome of Tanacetum Coccineum: Genomic Comparison of Closely Related Tanacetum-Family Plants.</title>
        <authorList>
            <person name="Yamashiro T."/>
            <person name="Shiraishi A."/>
            <person name="Nakayama K."/>
            <person name="Satake H."/>
        </authorList>
    </citation>
    <scope>NUCLEOTIDE SEQUENCE</scope>
</reference>
<accession>A0ABQ5DFZ7</accession>
<protein>
    <submittedName>
        <fullName evidence="2">Uncharacterized protein</fullName>
    </submittedName>
</protein>
<feature type="region of interest" description="Disordered" evidence="1">
    <location>
        <begin position="1"/>
        <end position="21"/>
    </location>
</feature>
<reference evidence="2" key="2">
    <citation type="submission" date="2022-01" db="EMBL/GenBank/DDBJ databases">
        <authorList>
            <person name="Yamashiro T."/>
            <person name="Shiraishi A."/>
            <person name="Satake H."/>
            <person name="Nakayama K."/>
        </authorList>
    </citation>
    <scope>NUCLEOTIDE SEQUENCE</scope>
</reference>
<dbReference type="EMBL" id="BQNB010015253">
    <property type="protein sequence ID" value="GJT37807.1"/>
    <property type="molecule type" value="Genomic_DNA"/>
</dbReference>
<comment type="caution">
    <text evidence="2">The sequence shown here is derived from an EMBL/GenBank/DDBJ whole genome shotgun (WGS) entry which is preliminary data.</text>
</comment>
<keyword evidence="3" id="KW-1185">Reference proteome</keyword>
<evidence type="ECO:0000256" key="1">
    <source>
        <dbReference type="SAM" id="MobiDB-lite"/>
    </source>
</evidence>
<feature type="compositionally biased region" description="Basic and acidic residues" evidence="1">
    <location>
        <begin position="7"/>
        <end position="21"/>
    </location>
</feature>
<evidence type="ECO:0000313" key="2">
    <source>
        <dbReference type="EMBL" id="GJT37807.1"/>
    </source>
</evidence>
<evidence type="ECO:0000313" key="3">
    <source>
        <dbReference type="Proteomes" id="UP001151760"/>
    </source>
</evidence>
<sequence>MTGAGHVDAEHENVNQEVAGDKVKDVDQATVTVAPATQKTEVPLPSSSISSDYATKFLNFDNIPSTKIEIISMMDIKVQHEDPSTQTSPLLTVPVTVIPETSSALTTTIPLPIPPFIPLPQQSILILTLITIEATISTTSAPDSLTLTVIHQRLSDLENEVKTLRNVDHSSAIHAAIKSEVPTIVKECLRTLDDTLHKVIRRHTAELIKEHSVLANVVEVPQ</sequence>
<dbReference type="Proteomes" id="UP001151760">
    <property type="component" value="Unassembled WGS sequence"/>
</dbReference>